<dbReference type="GO" id="GO:0005524">
    <property type="term" value="F:ATP binding"/>
    <property type="evidence" value="ECO:0007669"/>
    <property type="project" value="InterPro"/>
</dbReference>
<comment type="caution">
    <text evidence="3">The sequence shown here is derived from an EMBL/GenBank/DDBJ whole genome shotgun (WGS) entry which is preliminary data.</text>
</comment>
<dbReference type="Pfam" id="PF16796">
    <property type="entry name" value="Microtub_bd"/>
    <property type="match status" value="1"/>
</dbReference>
<feature type="domain" description="Kinesin motor" evidence="2">
    <location>
        <begin position="487"/>
        <end position="807"/>
    </location>
</feature>
<reference evidence="3" key="2">
    <citation type="submission" date="2022-01" db="EMBL/GenBank/DDBJ databases">
        <authorList>
            <person name="Hirooka S."/>
            <person name="Miyagishima S.Y."/>
        </authorList>
    </citation>
    <scope>NUCLEOTIDE SEQUENCE</scope>
    <source>
        <strain evidence="3">NBRC 102759</strain>
    </source>
</reference>
<dbReference type="GO" id="GO:0008017">
    <property type="term" value="F:microtubule binding"/>
    <property type="evidence" value="ECO:0007669"/>
    <property type="project" value="InterPro"/>
</dbReference>
<dbReference type="InterPro" id="IPR001752">
    <property type="entry name" value="Kinesin_motor_dom"/>
</dbReference>
<dbReference type="AlphaFoldDB" id="A0A9C7UP61"/>
<dbReference type="Proteomes" id="UP001061958">
    <property type="component" value="Unassembled WGS sequence"/>
</dbReference>
<dbReference type="InterPro" id="IPR027417">
    <property type="entry name" value="P-loop_NTPase"/>
</dbReference>
<reference evidence="3" key="1">
    <citation type="journal article" date="2022" name="Proc. Natl. Acad. Sci. U.S.A.">
        <title>Life cycle and functional genomics of the unicellular red alga Galdieria for elucidating algal and plant evolution and industrial use.</title>
        <authorList>
            <person name="Hirooka S."/>
            <person name="Itabashi T."/>
            <person name="Ichinose T.M."/>
            <person name="Onuma R."/>
            <person name="Fujiwara T."/>
            <person name="Yamashita S."/>
            <person name="Jong L.W."/>
            <person name="Tomita R."/>
            <person name="Iwane A.H."/>
            <person name="Miyagishima S.Y."/>
        </authorList>
    </citation>
    <scope>NUCLEOTIDE SEQUENCE</scope>
    <source>
        <strain evidence="3">NBRC 102759</strain>
    </source>
</reference>
<dbReference type="SUPFAM" id="SSF57997">
    <property type="entry name" value="Tropomyosin"/>
    <property type="match status" value="1"/>
</dbReference>
<dbReference type="GO" id="GO:0007018">
    <property type="term" value="P:microtubule-based movement"/>
    <property type="evidence" value="ECO:0007669"/>
    <property type="project" value="InterPro"/>
</dbReference>
<protein>
    <recommendedName>
        <fullName evidence="2">Kinesin motor domain-containing protein</fullName>
    </recommendedName>
</protein>
<dbReference type="SUPFAM" id="SSF52540">
    <property type="entry name" value="P-loop containing nucleoside triphosphate hydrolases"/>
    <property type="match status" value="1"/>
</dbReference>
<sequence>MANRRVNALTKSKIPKPTLVTRNRTAISREHDNIQREKPLKEISNEEILQNKETNLETTSKNSSVPTWKTVKPNIACRASQDKDNPLRKVRERLERQESKIEQVELTTKSYEQQQLQYQQQMDSLMKNIKNIKDRISETERTIENLEDELFLATNELETIQQNKKEQERQLDELKVEKSVVQGQIQLEEAKIQSVHSRIEEQKVILNNIYEEQLSLQKQIQLKKSETQDELYNVEELTTKEGNLQKEIAKLKKQKDEYLMLLSEQECEREKIIQELDKLEADCRKQQKEIHETEDRKSAIEKEIADLQFQEESYPQRKQHLEKEVDQLRKEISAVEETINDCRVKLSLKENEYKTKEDALETLRNSSERTLFTEKKNLSSIQSQLDEAKERNEQLQQAIKKKDRDAEYFDSSVEQQHTLLVSLRNKLSTLELRLEEERNVHLIEQQKLCTLQERTHRQQTIIDEMKEQRLKNGTIHDDLQRKVYEMRPNMQVFCKLDDCESVEEPTVDSLQKLILERQNSEVLARKVRDSEELSSCIFPFDQVFDTNISNSQIFRHCIAFVDQLWKERNVCIFGYSTHTHQRKMFFDMNAGLSFLTLLHLLESINENSGSRFALVVEFFRVWKQELEDMFSSSTTDANGTVQSENRQDDTNKENALTAIEISNEMQLQDSIVSRLDFQKVQSQLGHYVFRIRVKDKSLHSSNTQSSITYVHLQMPDMYNSETLQTNETDENFFSFLQLLTQLANREKSVFSRSSTCILTNKIFECLNDNPKLLSILQVPKTTRNIQNTLQLLNLGQKLSCCEVVQGKSTGHR</sequence>
<dbReference type="OrthoDB" id="9077at2759"/>
<dbReference type="SMART" id="SM00129">
    <property type="entry name" value="KISc"/>
    <property type="match status" value="1"/>
</dbReference>
<name>A0A9C7UP61_9RHOD</name>
<dbReference type="EMBL" id="BQMJ01000014">
    <property type="protein sequence ID" value="GJQ10177.1"/>
    <property type="molecule type" value="Genomic_DNA"/>
</dbReference>
<keyword evidence="1" id="KW-0175">Coiled coil</keyword>
<dbReference type="Gene3D" id="3.40.850.10">
    <property type="entry name" value="Kinesin motor domain"/>
    <property type="match status" value="1"/>
</dbReference>
<dbReference type="InterPro" id="IPR031852">
    <property type="entry name" value="Vik1/Cik1_MT-bd"/>
</dbReference>
<accession>A0A9C7UP61</accession>
<dbReference type="GO" id="GO:0003777">
    <property type="term" value="F:microtubule motor activity"/>
    <property type="evidence" value="ECO:0007669"/>
    <property type="project" value="InterPro"/>
</dbReference>
<feature type="coiled-coil region" evidence="1">
    <location>
        <begin position="87"/>
        <end position="191"/>
    </location>
</feature>
<proteinExistence type="predicted"/>
<keyword evidence="4" id="KW-1185">Reference proteome</keyword>
<evidence type="ECO:0000256" key="1">
    <source>
        <dbReference type="SAM" id="Coils"/>
    </source>
</evidence>
<evidence type="ECO:0000313" key="4">
    <source>
        <dbReference type="Proteomes" id="UP001061958"/>
    </source>
</evidence>
<dbReference type="InterPro" id="IPR036961">
    <property type="entry name" value="Kinesin_motor_dom_sf"/>
</dbReference>
<gene>
    <name evidence="3" type="ORF">GpartN1_g1968.t1</name>
</gene>
<feature type="coiled-coil region" evidence="1">
    <location>
        <begin position="234"/>
        <end position="440"/>
    </location>
</feature>
<evidence type="ECO:0000259" key="2">
    <source>
        <dbReference type="SMART" id="SM00129"/>
    </source>
</evidence>
<evidence type="ECO:0000313" key="3">
    <source>
        <dbReference type="EMBL" id="GJQ10177.1"/>
    </source>
</evidence>
<dbReference type="Gene3D" id="1.10.287.1490">
    <property type="match status" value="1"/>
</dbReference>
<organism evidence="3 4">
    <name type="scientific">Galdieria partita</name>
    <dbReference type="NCBI Taxonomy" id="83374"/>
    <lineage>
        <taxon>Eukaryota</taxon>
        <taxon>Rhodophyta</taxon>
        <taxon>Bangiophyceae</taxon>
        <taxon>Galdieriales</taxon>
        <taxon>Galdieriaceae</taxon>
        <taxon>Galdieria</taxon>
    </lineage>
</organism>